<dbReference type="AlphaFoldDB" id="A0A9X5AMG3"/>
<comment type="caution">
    <text evidence="1">The sequence shown here is derived from an EMBL/GenBank/DDBJ whole genome shotgun (WGS) entry which is preliminary data.</text>
</comment>
<protein>
    <submittedName>
        <fullName evidence="1">Uncharacterized protein</fullName>
    </submittedName>
</protein>
<evidence type="ECO:0000313" key="1">
    <source>
        <dbReference type="EMBL" id="MTE03879.1"/>
    </source>
</evidence>
<gene>
    <name evidence="1" type="ORF">GJU95_08910</name>
</gene>
<evidence type="ECO:0000313" key="2">
    <source>
        <dbReference type="Proteomes" id="UP000488295"/>
    </source>
</evidence>
<sequence length="91" mass="10612">MMEKKGCQYCDFQGPDNIGMEINSQLRLSEEQMSQSDWEEGYWFNYLKKVSSKGVVLVSLHTDNEFYGCDSDELRIHYCPICGRKLIDENS</sequence>
<accession>A0A9X5AMG3</accession>
<reference evidence="1 2" key="1">
    <citation type="submission" date="2019-11" db="EMBL/GenBank/DDBJ databases">
        <title>Gastrointestinal microbiota of Peromyscus leucopus.</title>
        <authorList>
            <person name="Milovic A."/>
            <person name="Bassam K."/>
            <person name="Barbour A.G."/>
        </authorList>
    </citation>
    <scope>NUCLEOTIDE SEQUENCE [LARGE SCALE GENOMIC DNA]</scope>
    <source>
        <strain evidence="1 2">LL8</strain>
    </source>
</reference>
<dbReference type="EMBL" id="WKKC01000030">
    <property type="protein sequence ID" value="MTE03879.1"/>
    <property type="molecule type" value="Genomic_DNA"/>
</dbReference>
<proteinExistence type="predicted"/>
<dbReference type="Proteomes" id="UP000488295">
    <property type="component" value="Unassembled WGS sequence"/>
</dbReference>
<name>A0A9X5AMG3_LACJH</name>
<organism evidence="1 2">
    <name type="scientific">Lactobacillus johnsonii</name>
    <dbReference type="NCBI Taxonomy" id="33959"/>
    <lineage>
        <taxon>Bacteria</taxon>
        <taxon>Bacillati</taxon>
        <taxon>Bacillota</taxon>
        <taxon>Bacilli</taxon>
        <taxon>Lactobacillales</taxon>
        <taxon>Lactobacillaceae</taxon>
        <taxon>Lactobacillus</taxon>
    </lineage>
</organism>
<dbReference type="RefSeq" id="WP_155692923.1">
    <property type="nucleotide sequence ID" value="NZ_WKKC01000030.1"/>
</dbReference>